<organism evidence="4 5">
    <name type="scientific">Polarella glacialis</name>
    <name type="common">Dinoflagellate</name>
    <dbReference type="NCBI Taxonomy" id="89957"/>
    <lineage>
        <taxon>Eukaryota</taxon>
        <taxon>Sar</taxon>
        <taxon>Alveolata</taxon>
        <taxon>Dinophyceae</taxon>
        <taxon>Suessiales</taxon>
        <taxon>Suessiaceae</taxon>
        <taxon>Polarella</taxon>
    </lineage>
</organism>
<keyword evidence="3" id="KW-0808">Transferase</keyword>
<dbReference type="Proteomes" id="UP000654075">
    <property type="component" value="Unassembled WGS sequence"/>
</dbReference>
<evidence type="ECO:0000256" key="3">
    <source>
        <dbReference type="ARBA" id="ARBA00022679"/>
    </source>
</evidence>
<name>A0A813DKI6_POLGL</name>
<accession>A0A813DKI6</accession>
<dbReference type="EMBL" id="CAJNNV010003109">
    <property type="protein sequence ID" value="CAE8588387.1"/>
    <property type="molecule type" value="Genomic_DNA"/>
</dbReference>
<evidence type="ECO:0000313" key="5">
    <source>
        <dbReference type="Proteomes" id="UP000654075"/>
    </source>
</evidence>
<dbReference type="OMA" id="ELCHETI"/>
<dbReference type="GO" id="GO:0006487">
    <property type="term" value="P:protein N-linked glycosylation"/>
    <property type="evidence" value="ECO:0007669"/>
    <property type="project" value="TreeGrafter"/>
</dbReference>
<evidence type="ECO:0008006" key="6">
    <source>
        <dbReference type="Google" id="ProtNLM"/>
    </source>
</evidence>
<dbReference type="Gene3D" id="3.90.550.10">
    <property type="entry name" value="Spore Coat Polysaccharide Biosynthesis Protein SpsA, Chain A"/>
    <property type="match status" value="1"/>
</dbReference>
<proteinExistence type="inferred from homology"/>
<dbReference type="InterPro" id="IPR029044">
    <property type="entry name" value="Nucleotide-diphossugar_trans"/>
</dbReference>
<protein>
    <recommendedName>
        <fullName evidence="6">Galactosyl transferase GMA12/MNN10 family protein</fullName>
    </recommendedName>
</protein>
<keyword evidence="5" id="KW-1185">Reference proteome</keyword>
<sequence length="264" mass="30108">MSNHKIYAERHGYDYRVGTEIVDSGRPAAWGKVKLMHQYVAQRQWDWVLWADCDVYFMNLTVTLDSILFRYGARPGADGILELDPKFHFLATEDHAMLNTGIFLTRSSDWSEAMLKRVWGPPDSVWTEHPWWEQAAMAWEFWSDLASKFRAADHLEWAKLADGSHDEMEGIYPEPVRIVPQVEFNSYHPITSRFIADTWAPGKFVIAFNGVTSSSSPNVASELYAHYYELFCGLNGLTGERCVEVPDDPPWMQFGQVSSSDAAG</sequence>
<gene>
    <name evidence="4" type="ORF">PGLA1383_LOCUS7188</name>
</gene>
<dbReference type="InterPro" id="IPR008630">
    <property type="entry name" value="Glyco_trans_34"/>
</dbReference>
<comment type="similarity">
    <text evidence="1">Belongs to the glycosyltransferase 34 family.</text>
</comment>
<comment type="caution">
    <text evidence="4">The sequence shown here is derived from an EMBL/GenBank/DDBJ whole genome shotgun (WGS) entry which is preliminary data.</text>
</comment>
<dbReference type="GO" id="GO:0000139">
    <property type="term" value="C:Golgi membrane"/>
    <property type="evidence" value="ECO:0007669"/>
    <property type="project" value="TreeGrafter"/>
</dbReference>
<dbReference type="PANTHER" id="PTHR31306:SF4">
    <property type="entry name" value="ALPHA-1,2-GALACTOSYLTRANSFERASE"/>
    <property type="match status" value="1"/>
</dbReference>
<dbReference type="AlphaFoldDB" id="A0A813DKI6"/>
<evidence type="ECO:0000256" key="2">
    <source>
        <dbReference type="ARBA" id="ARBA00022676"/>
    </source>
</evidence>
<keyword evidence="2" id="KW-0328">Glycosyltransferase</keyword>
<evidence type="ECO:0000313" key="4">
    <source>
        <dbReference type="EMBL" id="CAE8588387.1"/>
    </source>
</evidence>
<reference evidence="4" key="1">
    <citation type="submission" date="2021-02" db="EMBL/GenBank/DDBJ databases">
        <authorList>
            <person name="Dougan E. K."/>
            <person name="Rhodes N."/>
            <person name="Thang M."/>
            <person name="Chan C."/>
        </authorList>
    </citation>
    <scope>NUCLEOTIDE SEQUENCE</scope>
</reference>
<evidence type="ECO:0000256" key="1">
    <source>
        <dbReference type="ARBA" id="ARBA00005664"/>
    </source>
</evidence>
<dbReference type="PANTHER" id="PTHR31306">
    <property type="entry name" value="ALPHA-1,6-MANNOSYLTRANSFERASE MNN11-RELATED"/>
    <property type="match status" value="1"/>
</dbReference>
<dbReference type="GO" id="GO:0016757">
    <property type="term" value="F:glycosyltransferase activity"/>
    <property type="evidence" value="ECO:0007669"/>
    <property type="project" value="UniProtKB-KW"/>
</dbReference>
<dbReference type="OrthoDB" id="407658at2759"/>